<evidence type="ECO:0000313" key="3">
    <source>
        <dbReference type="Proteomes" id="UP000639772"/>
    </source>
</evidence>
<evidence type="ECO:0000313" key="2">
    <source>
        <dbReference type="EMBL" id="KAG0494135.1"/>
    </source>
</evidence>
<name>A0A835RKT2_VANPL</name>
<sequence>MSPSSAEEGLIGAAVAHEPRLAACAFAVRFGSGGLVAFSFAAFVGEFFVVVVVIRIVGVGRGKQQGGRKQSGDGKCLGTGGCYRRPLRNIKSIPKLWLACEAWQANQLVLTLSYLIGSCV</sequence>
<accession>A0A835RKT2</accession>
<feature type="transmembrane region" description="Helical" evidence="1">
    <location>
        <begin position="35"/>
        <end position="58"/>
    </location>
</feature>
<evidence type="ECO:0000256" key="1">
    <source>
        <dbReference type="SAM" id="Phobius"/>
    </source>
</evidence>
<proteinExistence type="predicted"/>
<dbReference type="Proteomes" id="UP000639772">
    <property type="component" value="Unassembled WGS sequence"/>
</dbReference>
<comment type="caution">
    <text evidence="2">The sequence shown here is derived from an EMBL/GenBank/DDBJ whole genome shotgun (WGS) entry which is preliminary data.</text>
</comment>
<dbReference type="EMBL" id="JADCNM010000002">
    <property type="protein sequence ID" value="KAG0494135.1"/>
    <property type="molecule type" value="Genomic_DNA"/>
</dbReference>
<dbReference type="AlphaFoldDB" id="A0A835RKT2"/>
<keyword evidence="1" id="KW-1133">Transmembrane helix</keyword>
<keyword evidence="1" id="KW-0472">Membrane</keyword>
<reference evidence="2 3" key="1">
    <citation type="journal article" date="2020" name="Nat. Food">
        <title>A phased Vanilla planifolia genome enables genetic improvement of flavour and production.</title>
        <authorList>
            <person name="Hasing T."/>
            <person name="Tang H."/>
            <person name="Brym M."/>
            <person name="Khazi F."/>
            <person name="Huang T."/>
            <person name="Chambers A.H."/>
        </authorList>
    </citation>
    <scope>NUCLEOTIDE SEQUENCE [LARGE SCALE GENOMIC DNA]</scope>
    <source>
        <tissue evidence="2">Leaf</tissue>
    </source>
</reference>
<keyword evidence="1" id="KW-0812">Transmembrane</keyword>
<organism evidence="2 3">
    <name type="scientific">Vanilla planifolia</name>
    <name type="common">Vanilla</name>
    <dbReference type="NCBI Taxonomy" id="51239"/>
    <lineage>
        <taxon>Eukaryota</taxon>
        <taxon>Viridiplantae</taxon>
        <taxon>Streptophyta</taxon>
        <taxon>Embryophyta</taxon>
        <taxon>Tracheophyta</taxon>
        <taxon>Spermatophyta</taxon>
        <taxon>Magnoliopsida</taxon>
        <taxon>Liliopsida</taxon>
        <taxon>Asparagales</taxon>
        <taxon>Orchidaceae</taxon>
        <taxon>Vanilloideae</taxon>
        <taxon>Vanilleae</taxon>
        <taxon>Vanilla</taxon>
    </lineage>
</organism>
<gene>
    <name evidence="2" type="ORF">HPP92_005129</name>
</gene>
<protein>
    <submittedName>
        <fullName evidence="2">Uncharacterized protein</fullName>
    </submittedName>
</protein>